<dbReference type="InterPro" id="IPR022272">
    <property type="entry name" value="Lipocalin_CS"/>
</dbReference>
<evidence type="ECO:0000256" key="4">
    <source>
        <dbReference type="RuleBase" id="RU003695"/>
    </source>
</evidence>
<keyword evidence="7" id="KW-1185">Reference proteome</keyword>
<keyword evidence="3" id="KW-0732">Signal</keyword>
<dbReference type="PROSITE" id="PS00213">
    <property type="entry name" value="LIPOCALIN"/>
    <property type="match status" value="1"/>
</dbReference>
<dbReference type="InterPro" id="IPR012674">
    <property type="entry name" value="Calycin"/>
</dbReference>
<dbReference type="PIRSF" id="PIRSF036893">
    <property type="entry name" value="Lipocalin_ApoD"/>
    <property type="match status" value="1"/>
</dbReference>
<gene>
    <name evidence="6" type="ORF">V1478_009530</name>
</gene>
<evidence type="ECO:0000313" key="7">
    <source>
        <dbReference type="Proteomes" id="UP001607302"/>
    </source>
</evidence>
<dbReference type="PANTHER" id="PTHR10612">
    <property type="entry name" value="APOLIPOPROTEIN D"/>
    <property type="match status" value="1"/>
</dbReference>
<dbReference type="PANTHER" id="PTHR10612:SF34">
    <property type="entry name" value="APOLIPOPROTEIN D"/>
    <property type="match status" value="1"/>
</dbReference>
<sequence>MLPLSLILLLVGMASAQIPALGNCPDVEYMTNFDVGKYMGVWYEIEKYFAIFEFGGKCVQANYTLNSNNTVKVVNRQISYITGVSTSIEGIARSEGAPNESKLLVTFPSVPFTGDAPYWILETDYDNYAVVWSCKSFGILHAKIIWILARESSPSLAVMQKAYQVLDRNRISRAYFMRTDQKNCPANY</sequence>
<proteinExistence type="inferred from homology"/>
<dbReference type="GO" id="GO:0006950">
    <property type="term" value="P:response to stress"/>
    <property type="evidence" value="ECO:0007669"/>
    <property type="project" value="UniProtKB-ARBA"/>
</dbReference>
<evidence type="ECO:0000313" key="6">
    <source>
        <dbReference type="EMBL" id="KAL2722667.1"/>
    </source>
</evidence>
<dbReference type="FunFam" id="2.40.128.20:FF:000026">
    <property type="entry name" value="Apolipoprotein D-like Protein"/>
    <property type="match status" value="1"/>
</dbReference>
<protein>
    <submittedName>
        <fullName evidence="6">Apolipoprotein D-like isoform X2</fullName>
    </submittedName>
</protein>
<feature type="domain" description="Lipocalin/cytosolic fatty-acid binding" evidence="5">
    <location>
        <begin position="40"/>
        <end position="183"/>
    </location>
</feature>
<feature type="signal peptide" evidence="3">
    <location>
        <begin position="1"/>
        <end position="16"/>
    </location>
</feature>
<dbReference type="Proteomes" id="UP001607302">
    <property type="component" value="Unassembled WGS sequence"/>
</dbReference>
<name>A0ABD2APX1_VESSQ</name>
<dbReference type="Pfam" id="PF00061">
    <property type="entry name" value="Lipocalin"/>
    <property type="match status" value="1"/>
</dbReference>
<evidence type="ECO:0000256" key="1">
    <source>
        <dbReference type="ARBA" id="ARBA00006889"/>
    </source>
</evidence>
<keyword evidence="2" id="KW-1015">Disulfide bond</keyword>
<reference evidence="6 7" key="1">
    <citation type="journal article" date="2024" name="Ann. Entomol. Soc. Am.">
        <title>Genomic analyses of the southern and eastern yellowjacket wasps (Hymenoptera: Vespidae) reveal evolutionary signatures of social life.</title>
        <authorList>
            <person name="Catto M.A."/>
            <person name="Caine P.B."/>
            <person name="Orr S.E."/>
            <person name="Hunt B.G."/>
            <person name="Goodisman M.A.D."/>
        </authorList>
    </citation>
    <scope>NUCLEOTIDE SEQUENCE [LARGE SCALE GENOMIC DNA]</scope>
    <source>
        <strain evidence="6">233</strain>
        <tissue evidence="6">Head and thorax</tissue>
    </source>
</reference>
<dbReference type="CDD" id="cd19437">
    <property type="entry name" value="lipocalin_apoD-like"/>
    <property type="match status" value="1"/>
</dbReference>
<dbReference type="EMBL" id="JAUDFV010000141">
    <property type="protein sequence ID" value="KAL2722667.1"/>
    <property type="molecule type" value="Genomic_DNA"/>
</dbReference>
<comment type="caution">
    <text evidence="6">The sequence shown here is derived from an EMBL/GenBank/DDBJ whole genome shotgun (WGS) entry which is preliminary data.</text>
</comment>
<evidence type="ECO:0000256" key="3">
    <source>
        <dbReference type="PIRNR" id="PIRNR036893"/>
    </source>
</evidence>
<evidence type="ECO:0000256" key="2">
    <source>
        <dbReference type="ARBA" id="ARBA00023157"/>
    </source>
</evidence>
<evidence type="ECO:0000259" key="5">
    <source>
        <dbReference type="Pfam" id="PF00061"/>
    </source>
</evidence>
<feature type="chain" id="PRO_5044536904" evidence="3">
    <location>
        <begin position="17"/>
        <end position="188"/>
    </location>
</feature>
<comment type="similarity">
    <text evidence="1 3 4">Belongs to the calycin superfamily. Lipocalin family.</text>
</comment>
<dbReference type="InterPro" id="IPR022271">
    <property type="entry name" value="Lipocalin_ApoD"/>
</dbReference>
<dbReference type="PRINTS" id="PR01273">
    <property type="entry name" value="INVTBRTCOLOR"/>
</dbReference>
<dbReference type="InterPro" id="IPR003057">
    <property type="entry name" value="Invtbrt_color"/>
</dbReference>
<organism evidence="6 7">
    <name type="scientific">Vespula squamosa</name>
    <name type="common">Southern yellow jacket</name>
    <name type="synonym">Wasp</name>
    <dbReference type="NCBI Taxonomy" id="30214"/>
    <lineage>
        <taxon>Eukaryota</taxon>
        <taxon>Metazoa</taxon>
        <taxon>Ecdysozoa</taxon>
        <taxon>Arthropoda</taxon>
        <taxon>Hexapoda</taxon>
        <taxon>Insecta</taxon>
        <taxon>Pterygota</taxon>
        <taxon>Neoptera</taxon>
        <taxon>Endopterygota</taxon>
        <taxon>Hymenoptera</taxon>
        <taxon>Apocrita</taxon>
        <taxon>Aculeata</taxon>
        <taxon>Vespoidea</taxon>
        <taxon>Vespidae</taxon>
        <taxon>Vespinae</taxon>
        <taxon>Vespula</taxon>
    </lineage>
</organism>
<dbReference type="AlphaFoldDB" id="A0ABD2APX1"/>
<dbReference type="SUPFAM" id="SSF50814">
    <property type="entry name" value="Lipocalins"/>
    <property type="match status" value="1"/>
</dbReference>
<dbReference type="Gene3D" id="2.40.128.20">
    <property type="match status" value="1"/>
</dbReference>
<dbReference type="InterPro" id="IPR000566">
    <property type="entry name" value="Lipocln_cytosolic_FA-bd_dom"/>
</dbReference>
<accession>A0ABD2APX1</accession>